<dbReference type="Pfam" id="PF10363">
    <property type="entry name" value="RTP1_C1"/>
    <property type="match status" value="1"/>
</dbReference>
<evidence type="ECO:0000256" key="2">
    <source>
        <dbReference type="SAM" id="MobiDB-lite"/>
    </source>
</evidence>
<comment type="similarity">
    <text evidence="1">Belongs to the Tango6 family.</text>
</comment>
<feature type="compositionally biased region" description="Acidic residues" evidence="2">
    <location>
        <begin position="708"/>
        <end position="720"/>
    </location>
</feature>
<proteinExistence type="inferred from homology"/>
<dbReference type="InterPro" id="IPR016024">
    <property type="entry name" value="ARM-type_fold"/>
</dbReference>
<gene>
    <name evidence="5" type="ORF">PGQ11_008271</name>
</gene>
<protein>
    <submittedName>
        <fullName evidence="5">RNA polymerase II assembly factor RTP1</fullName>
    </submittedName>
</protein>
<organism evidence="5 6">
    <name type="scientific">Apiospora arundinis</name>
    <dbReference type="NCBI Taxonomy" id="335852"/>
    <lineage>
        <taxon>Eukaryota</taxon>
        <taxon>Fungi</taxon>
        <taxon>Dikarya</taxon>
        <taxon>Ascomycota</taxon>
        <taxon>Pezizomycotina</taxon>
        <taxon>Sordariomycetes</taxon>
        <taxon>Xylariomycetidae</taxon>
        <taxon>Amphisphaeriales</taxon>
        <taxon>Apiosporaceae</taxon>
        <taxon>Apiospora</taxon>
    </lineage>
</organism>
<reference evidence="5 6" key="1">
    <citation type="journal article" date="2024" name="IMA Fungus">
        <title>Apiospora arundinis, a panoply of carbohydrate-active enzymes and secondary metabolites.</title>
        <authorList>
            <person name="Sorensen T."/>
            <person name="Petersen C."/>
            <person name="Muurmann A.T."/>
            <person name="Christiansen J.V."/>
            <person name="Brundto M.L."/>
            <person name="Overgaard C.K."/>
            <person name="Boysen A.T."/>
            <person name="Wollenberg R.D."/>
            <person name="Larsen T.O."/>
            <person name="Sorensen J.L."/>
            <person name="Nielsen K.L."/>
            <person name="Sondergaard T.E."/>
        </authorList>
    </citation>
    <scope>NUCLEOTIDE SEQUENCE [LARGE SCALE GENOMIC DNA]</scope>
    <source>
        <strain evidence="5 6">AAU 773</strain>
    </source>
</reference>
<accession>A0ABR2IEN1</accession>
<dbReference type="SUPFAM" id="SSF48371">
    <property type="entry name" value="ARM repeat"/>
    <property type="match status" value="1"/>
</dbReference>
<evidence type="ECO:0000259" key="4">
    <source>
        <dbReference type="Pfam" id="PF10363"/>
    </source>
</evidence>
<feature type="region of interest" description="Disordered" evidence="2">
    <location>
        <begin position="1"/>
        <end position="36"/>
    </location>
</feature>
<evidence type="ECO:0000259" key="3">
    <source>
        <dbReference type="Pfam" id="PF10304"/>
    </source>
</evidence>
<feature type="compositionally biased region" description="Basic and acidic residues" evidence="2">
    <location>
        <begin position="677"/>
        <end position="690"/>
    </location>
</feature>
<dbReference type="InterPro" id="IPR019414">
    <property type="entry name" value="Rtp1_C2"/>
</dbReference>
<feature type="domain" description="RNA polymerase II assembly factor Rtp1 C-terminal" evidence="4">
    <location>
        <begin position="552"/>
        <end position="652"/>
    </location>
</feature>
<dbReference type="EMBL" id="JAPCWZ010000005">
    <property type="protein sequence ID" value="KAK8862036.1"/>
    <property type="molecule type" value="Genomic_DNA"/>
</dbReference>
<dbReference type="PANTHER" id="PTHR20959:SF1">
    <property type="entry name" value="TRANSPORT AND GOLGI ORGANIZATION PROTEIN 6 HOMOLOG"/>
    <property type="match status" value="1"/>
</dbReference>
<dbReference type="Proteomes" id="UP001390339">
    <property type="component" value="Unassembled WGS sequence"/>
</dbReference>
<dbReference type="PANTHER" id="PTHR20959">
    <property type="entry name" value="TRANSPORT AND GOLGI ORGANIZATION PROTEIN 6 FAMILY MEMBER"/>
    <property type="match status" value="1"/>
</dbReference>
<keyword evidence="6" id="KW-1185">Reference proteome</keyword>
<comment type="caution">
    <text evidence="5">The sequence shown here is derived from an EMBL/GenBank/DDBJ whole genome shotgun (WGS) entry which is preliminary data.</text>
</comment>
<dbReference type="Pfam" id="PF10304">
    <property type="entry name" value="RTP1_C2"/>
    <property type="match status" value="1"/>
</dbReference>
<dbReference type="InterPro" id="IPR019451">
    <property type="entry name" value="Rtp1_C1"/>
</dbReference>
<dbReference type="InterPro" id="IPR039600">
    <property type="entry name" value="TANGO6/Rtp1"/>
</dbReference>
<feature type="domain" description="RNA polymerase II assembly factor Rtp1 C-terminal" evidence="3">
    <location>
        <begin position="829"/>
        <end position="859"/>
    </location>
</feature>
<name>A0ABR2IEN1_9PEZI</name>
<evidence type="ECO:0000256" key="1">
    <source>
        <dbReference type="ARBA" id="ARBA00005724"/>
    </source>
</evidence>
<feature type="region of interest" description="Disordered" evidence="2">
    <location>
        <begin position="670"/>
        <end position="727"/>
    </location>
</feature>
<evidence type="ECO:0000313" key="6">
    <source>
        <dbReference type="Proteomes" id="UP001390339"/>
    </source>
</evidence>
<sequence>MESKPETKGSLISSIESAGRKAFNPDGDDGTRSEGQRELSQLISRTGTSSLIAALNALIKPDRVPRWLRLHLMDFLTLMPQRQDGVRATIEFVFASHPSSAVKTSEASAPQKQGANITLEALKMATGLLAVPPASVEAEKWFTGIAPQLLDLLDGKEGNDLVKAAAYIIGYGILGRKQFGAPGSPGWRVFAEPMVAVINPSLSTQKPASEALVFSAGPDAVVDLQKEITIVQPDELALALQRLTALLNAHPNPGLTGRLLAPLLLPLWTLSSWSETDEACVETFCKPSKTLLQIYLKISGSTEKYSLIVNNLLCNGRELSDDAHWTYESSGKPSIAVKRHRGKSATLVPELNWSTLETKSKAFTELLQTTASESDTSKLFLQLFEHSFKYPSKDRGDEVKVKMELDDDEDPTLRIVQSKVLQAMLDKIPDRLIADSKGMLELSERILAQFCVSPENIDSASVALSLVNIVITAPSFQKTEADEKLLASIEDSLDKITKENHPDISQTARNLCLVLRYRDEVDDPSERPTAPTDRQVEDRKTYNLALQYITQADSPPPVRSEGLNLISGLIRNSSSILDIQGVVVLLSSLLAEEEDYINLRVMKIFVQLAEKHPKSVVKELLERYVDANEEASVDTRLRFGEAILQVIQRLGDTFSGEIASQVAESLLSIAGRRGHRPKTEEKQAREERLRARQNRAAKTAWGGQVPDLSEDAAAEEQERTEEEKRRDEVLAQILQGWESKRGSEDVRVRASALSVFLTGLETNISGIGATLVEGAVDLCVGILTMEAAEPEKAILRRAAIVLILTFVKALADAREQRRRLGFGLADASREHIVQILEYVAQTDGDGLVQQHARDVVESLRNWQVTAMLPEAQEDSGPAFTRIAGIEVNLPKLEDQGARRPKPLIEEIE</sequence>
<evidence type="ECO:0000313" key="5">
    <source>
        <dbReference type="EMBL" id="KAK8862036.1"/>
    </source>
</evidence>